<dbReference type="Proteomes" id="UP000034137">
    <property type="component" value="Unassembled WGS sequence"/>
</dbReference>
<proteinExistence type="predicted"/>
<dbReference type="AlphaFoldDB" id="A0A0G0SGP3"/>
<dbReference type="PROSITE" id="PS50943">
    <property type="entry name" value="HTH_CROC1"/>
    <property type="match status" value="1"/>
</dbReference>
<reference evidence="2 3" key="1">
    <citation type="journal article" date="2015" name="Nature">
        <title>rRNA introns, odd ribosomes, and small enigmatic genomes across a large radiation of phyla.</title>
        <authorList>
            <person name="Brown C.T."/>
            <person name="Hug L.A."/>
            <person name="Thomas B.C."/>
            <person name="Sharon I."/>
            <person name="Castelle C.J."/>
            <person name="Singh A."/>
            <person name="Wilkins M.J."/>
            <person name="Williams K.H."/>
            <person name="Banfield J.F."/>
        </authorList>
    </citation>
    <scope>NUCLEOTIDE SEQUENCE [LARGE SCALE GENOMIC DNA]</scope>
</reference>
<dbReference type="CDD" id="cd00093">
    <property type="entry name" value="HTH_XRE"/>
    <property type="match status" value="1"/>
</dbReference>
<organism evidence="2 3">
    <name type="scientific">Candidatus Falkowbacteria bacterium GW2011_GWF2_39_8</name>
    <dbReference type="NCBI Taxonomy" id="1618642"/>
    <lineage>
        <taxon>Bacteria</taxon>
        <taxon>Candidatus Falkowiibacteriota</taxon>
    </lineage>
</organism>
<feature type="domain" description="HTH cro/C1-type" evidence="1">
    <location>
        <begin position="15"/>
        <end position="71"/>
    </location>
</feature>
<evidence type="ECO:0000313" key="3">
    <source>
        <dbReference type="Proteomes" id="UP000034137"/>
    </source>
</evidence>
<dbReference type="GO" id="GO:0003677">
    <property type="term" value="F:DNA binding"/>
    <property type="evidence" value="ECO:0007669"/>
    <property type="project" value="InterPro"/>
</dbReference>
<dbReference type="InterPro" id="IPR010982">
    <property type="entry name" value="Lambda_DNA-bd_dom_sf"/>
</dbReference>
<dbReference type="EMBL" id="LBXO01000002">
    <property type="protein sequence ID" value="KKR33880.1"/>
    <property type="molecule type" value="Genomic_DNA"/>
</dbReference>
<name>A0A0G0SGP3_9BACT</name>
<dbReference type="Pfam" id="PF12844">
    <property type="entry name" value="HTH_19"/>
    <property type="match status" value="1"/>
</dbReference>
<dbReference type="SUPFAM" id="SSF47413">
    <property type="entry name" value="lambda repressor-like DNA-binding domains"/>
    <property type="match status" value="1"/>
</dbReference>
<sequence>MLDKTNFYINLGKNIKNARGEKKFSMDKFIEVANLDMSKSTLSAIENGKQQVSAFQLYLITETLDLKITELLHGLEAMHGDNQEDLLNKNDLNKLENL</sequence>
<protein>
    <recommendedName>
        <fullName evidence="1">HTH cro/C1-type domain-containing protein</fullName>
    </recommendedName>
</protein>
<dbReference type="SMART" id="SM00530">
    <property type="entry name" value="HTH_XRE"/>
    <property type="match status" value="1"/>
</dbReference>
<dbReference type="Gene3D" id="1.10.260.40">
    <property type="entry name" value="lambda repressor-like DNA-binding domains"/>
    <property type="match status" value="1"/>
</dbReference>
<accession>A0A0G0SGP3</accession>
<evidence type="ECO:0000313" key="2">
    <source>
        <dbReference type="EMBL" id="KKR33880.1"/>
    </source>
</evidence>
<dbReference type="InterPro" id="IPR001387">
    <property type="entry name" value="Cro/C1-type_HTH"/>
</dbReference>
<gene>
    <name evidence="2" type="ORF">UT64_C0002G0019</name>
</gene>
<evidence type="ECO:0000259" key="1">
    <source>
        <dbReference type="PROSITE" id="PS50943"/>
    </source>
</evidence>
<comment type="caution">
    <text evidence="2">The sequence shown here is derived from an EMBL/GenBank/DDBJ whole genome shotgun (WGS) entry which is preliminary data.</text>
</comment>